<name>A0ABQ7UAI1_SOLTU</name>
<protein>
    <submittedName>
        <fullName evidence="1">Uncharacterized protein</fullName>
    </submittedName>
</protein>
<gene>
    <name evidence="1" type="ORF">KY290_031647</name>
</gene>
<sequence length="65" mass="7472">MEPTNIEKLLKTPMEELKYHELQQLEELLKAAMEKVEAVAKVQKERGAVFPYEILGSDLSPLEDE</sequence>
<evidence type="ECO:0000313" key="1">
    <source>
        <dbReference type="EMBL" id="KAH0743654.1"/>
    </source>
</evidence>
<evidence type="ECO:0000313" key="2">
    <source>
        <dbReference type="Proteomes" id="UP000826656"/>
    </source>
</evidence>
<accession>A0ABQ7UAI1</accession>
<keyword evidence="2" id="KW-1185">Reference proteome</keyword>
<dbReference type="Proteomes" id="UP000826656">
    <property type="component" value="Unassembled WGS sequence"/>
</dbReference>
<organism evidence="1 2">
    <name type="scientific">Solanum tuberosum</name>
    <name type="common">Potato</name>
    <dbReference type="NCBI Taxonomy" id="4113"/>
    <lineage>
        <taxon>Eukaryota</taxon>
        <taxon>Viridiplantae</taxon>
        <taxon>Streptophyta</taxon>
        <taxon>Embryophyta</taxon>
        <taxon>Tracheophyta</taxon>
        <taxon>Spermatophyta</taxon>
        <taxon>Magnoliopsida</taxon>
        <taxon>eudicotyledons</taxon>
        <taxon>Gunneridae</taxon>
        <taxon>Pentapetalae</taxon>
        <taxon>asterids</taxon>
        <taxon>lamiids</taxon>
        <taxon>Solanales</taxon>
        <taxon>Solanaceae</taxon>
        <taxon>Solanoideae</taxon>
        <taxon>Solaneae</taxon>
        <taxon>Solanum</taxon>
    </lineage>
</organism>
<comment type="caution">
    <text evidence="1">The sequence shown here is derived from an EMBL/GenBank/DDBJ whole genome shotgun (WGS) entry which is preliminary data.</text>
</comment>
<proteinExistence type="predicted"/>
<reference evidence="1 2" key="1">
    <citation type="journal article" date="2021" name="bioRxiv">
        <title>Chromosome-scale and haplotype-resolved genome assembly of a tetraploid potato cultivar.</title>
        <authorList>
            <person name="Sun H."/>
            <person name="Jiao W.-B."/>
            <person name="Krause K."/>
            <person name="Campoy J.A."/>
            <person name="Goel M."/>
            <person name="Folz-Donahue K."/>
            <person name="Kukat C."/>
            <person name="Huettel B."/>
            <person name="Schneeberger K."/>
        </authorList>
    </citation>
    <scope>NUCLEOTIDE SEQUENCE [LARGE SCALE GENOMIC DNA]</scope>
    <source>
        <strain evidence="1">SolTubOtavaFocal</strain>
        <tissue evidence="1">Leaves</tissue>
    </source>
</reference>
<dbReference type="EMBL" id="JAIVGD010000023">
    <property type="protein sequence ID" value="KAH0743654.1"/>
    <property type="molecule type" value="Genomic_DNA"/>
</dbReference>